<dbReference type="Pfam" id="PF07980">
    <property type="entry name" value="SusD_RagB"/>
    <property type="match status" value="1"/>
</dbReference>
<evidence type="ECO:0000259" key="8">
    <source>
        <dbReference type="Pfam" id="PF14322"/>
    </source>
</evidence>
<keyword evidence="10" id="KW-1185">Reference proteome</keyword>
<dbReference type="PROSITE" id="PS51257">
    <property type="entry name" value="PROKAR_LIPOPROTEIN"/>
    <property type="match status" value="1"/>
</dbReference>
<feature type="domain" description="RagB/SusD" evidence="7">
    <location>
        <begin position="387"/>
        <end position="519"/>
    </location>
</feature>
<feature type="domain" description="SusD-like N-terminal" evidence="8">
    <location>
        <begin position="96"/>
        <end position="206"/>
    </location>
</feature>
<dbReference type="EMBL" id="RDOJ01000014">
    <property type="protein sequence ID" value="RLZ08307.1"/>
    <property type="molecule type" value="Genomic_DNA"/>
</dbReference>
<keyword evidence="4" id="KW-0472">Membrane</keyword>
<protein>
    <submittedName>
        <fullName evidence="9">RagB/SusD family nutrient uptake outer membrane protein</fullName>
    </submittedName>
</protein>
<evidence type="ECO:0000256" key="4">
    <source>
        <dbReference type="ARBA" id="ARBA00023136"/>
    </source>
</evidence>
<evidence type="ECO:0000256" key="6">
    <source>
        <dbReference type="SAM" id="SignalP"/>
    </source>
</evidence>
<dbReference type="OrthoDB" id="5694214at2"/>
<dbReference type="RefSeq" id="WP_121935116.1">
    <property type="nucleotide sequence ID" value="NZ_RDOJ01000014.1"/>
</dbReference>
<organism evidence="9 10">
    <name type="scientific">Faecalibacter macacae</name>
    <dbReference type="NCBI Taxonomy" id="1859289"/>
    <lineage>
        <taxon>Bacteria</taxon>
        <taxon>Pseudomonadati</taxon>
        <taxon>Bacteroidota</taxon>
        <taxon>Flavobacteriia</taxon>
        <taxon>Flavobacteriales</taxon>
        <taxon>Weeksellaceae</taxon>
        <taxon>Faecalibacter</taxon>
    </lineage>
</organism>
<keyword evidence="3 6" id="KW-0732">Signal</keyword>
<proteinExistence type="inferred from homology"/>
<evidence type="ECO:0000259" key="7">
    <source>
        <dbReference type="Pfam" id="PF07980"/>
    </source>
</evidence>
<dbReference type="Pfam" id="PF14322">
    <property type="entry name" value="SusD-like_3"/>
    <property type="match status" value="1"/>
</dbReference>
<dbReference type="GO" id="GO:0009279">
    <property type="term" value="C:cell outer membrane"/>
    <property type="evidence" value="ECO:0007669"/>
    <property type="project" value="UniProtKB-SubCell"/>
</dbReference>
<dbReference type="InterPro" id="IPR012944">
    <property type="entry name" value="SusD_RagB_dom"/>
</dbReference>
<feature type="signal peptide" evidence="6">
    <location>
        <begin position="1"/>
        <end position="22"/>
    </location>
</feature>
<dbReference type="InterPro" id="IPR011990">
    <property type="entry name" value="TPR-like_helical_dom_sf"/>
</dbReference>
<evidence type="ECO:0000313" key="9">
    <source>
        <dbReference type="EMBL" id="RLZ08307.1"/>
    </source>
</evidence>
<reference evidence="9 10" key="1">
    <citation type="submission" date="2018-10" db="EMBL/GenBank/DDBJ databases">
        <authorList>
            <person name="Chen X."/>
        </authorList>
    </citation>
    <scope>NUCLEOTIDE SEQUENCE [LARGE SCALE GENOMIC DNA]</scope>
    <source>
        <strain evidence="9 10">YIM 102668</strain>
    </source>
</reference>
<evidence type="ECO:0000313" key="10">
    <source>
        <dbReference type="Proteomes" id="UP000275348"/>
    </source>
</evidence>
<accession>A0A3L9M532</accession>
<keyword evidence="5" id="KW-0998">Cell outer membrane</keyword>
<dbReference type="AlphaFoldDB" id="A0A3L9M532"/>
<gene>
    <name evidence="9" type="ORF">EAH69_10255</name>
</gene>
<dbReference type="Gene3D" id="1.25.40.390">
    <property type="match status" value="1"/>
</dbReference>
<comment type="similarity">
    <text evidence="2">Belongs to the SusD family.</text>
</comment>
<comment type="caution">
    <text evidence="9">The sequence shown here is derived from an EMBL/GenBank/DDBJ whole genome shotgun (WGS) entry which is preliminary data.</text>
</comment>
<evidence type="ECO:0000256" key="3">
    <source>
        <dbReference type="ARBA" id="ARBA00022729"/>
    </source>
</evidence>
<dbReference type="SUPFAM" id="SSF48452">
    <property type="entry name" value="TPR-like"/>
    <property type="match status" value="1"/>
</dbReference>
<evidence type="ECO:0000256" key="5">
    <source>
        <dbReference type="ARBA" id="ARBA00023237"/>
    </source>
</evidence>
<comment type="subcellular location">
    <subcellularLocation>
        <location evidence="1">Cell outer membrane</location>
    </subcellularLocation>
</comment>
<feature type="chain" id="PRO_5018176477" evidence="6">
    <location>
        <begin position="23"/>
        <end position="519"/>
    </location>
</feature>
<name>A0A3L9M532_9FLAO</name>
<evidence type="ECO:0000256" key="2">
    <source>
        <dbReference type="ARBA" id="ARBA00006275"/>
    </source>
</evidence>
<sequence length="519" mass="57467">MKKNIIKSFVLCALLGSASFMTSCNDAIDIVQEGELNEAVIFTSVSNLQKYLDGDVYSSADPSNEIYLSAVISDEVKPGYRSGGQEYGLHRFFLSSNEEYTQNTWLQHYKLINRVNRLLQGAEKITPAANEVEKYNQILAEARALRAWSYVQLSVYFSTDMKDANALGVILSTDVPTTQTKLPRVKNAEIFALIESDLAFAASNLGAGADQFKVNIDFVNALNARYNLYRGNYELAKTYANKVINESGLELTVANPISNEASGEEIGTEAWNAEFYKTAGSFNAYRNMWNDTNRGEIVSAFQRVGAGPTGNIGSYFNTNSSNYSGVPMWVWGRNLFNLLNETEGDIRRLSYVDPTALIDENYETSSSPLNTDVLVIDKYPGKVSFSTKNDIKVFRLSEMYFIAAEAEARLGNLAKANELVQAVRVARNYLGTATTPTYAGTQAALADILKERRLELALEGHRFIDLKRLAVDAGVSMDRNATDDIVEVQNLENGSYKYTLPIPLAEISANPTVEQNPGY</sequence>
<dbReference type="Proteomes" id="UP000275348">
    <property type="component" value="Unassembled WGS sequence"/>
</dbReference>
<evidence type="ECO:0000256" key="1">
    <source>
        <dbReference type="ARBA" id="ARBA00004442"/>
    </source>
</evidence>
<dbReference type="InterPro" id="IPR033985">
    <property type="entry name" value="SusD-like_N"/>
</dbReference>